<keyword evidence="12" id="KW-0141">cGMP biosynthesis</keyword>
<keyword evidence="8 15" id="KW-0472">Membrane</keyword>
<evidence type="ECO:0000256" key="10">
    <source>
        <dbReference type="ARBA" id="ARBA00023180"/>
    </source>
</evidence>
<dbReference type="Gene3D" id="3.30.70.1230">
    <property type="entry name" value="Nucleotide cyclase"/>
    <property type="match status" value="1"/>
</dbReference>
<feature type="signal peptide" evidence="16">
    <location>
        <begin position="1"/>
        <end position="17"/>
    </location>
</feature>
<dbReference type="OrthoDB" id="1890790at2759"/>
<feature type="chain" id="PRO_5008788008" description="guanylate cyclase" evidence="16">
    <location>
        <begin position="18"/>
        <end position="654"/>
    </location>
</feature>
<evidence type="ECO:0000256" key="14">
    <source>
        <dbReference type="SAM" id="MobiDB-lite"/>
    </source>
</evidence>
<dbReference type="EnsemblMetazoa" id="CapteT166290">
    <property type="protein sequence ID" value="CapteP166290"/>
    <property type="gene ID" value="CapteG166290"/>
</dbReference>
<dbReference type="Proteomes" id="UP000014760">
    <property type="component" value="Unassembled WGS sequence"/>
</dbReference>
<dbReference type="InterPro" id="IPR018297">
    <property type="entry name" value="A/G_cyclase_CS"/>
</dbReference>
<comment type="subcellular location">
    <subcellularLocation>
        <location evidence="1">Membrane</location>
        <topology evidence="1">Single-pass type I membrane protein</topology>
    </subcellularLocation>
</comment>
<evidence type="ECO:0000256" key="11">
    <source>
        <dbReference type="ARBA" id="ARBA00023239"/>
    </source>
</evidence>
<feature type="region of interest" description="Disordered" evidence="14">
    <location>
        <begin position="575"/>
        <end position="627"/>
    </location>
</feature>
<dbReference type="FunFam" id="3.30.70.1230:FF:000004">
    <property type="entry name" value="Guanylate cyclase"/>
    <property type="match status" value="1"/>
</dbReference>
<dbReference type="InterPro" id="IPR050401">
    <property type="entry name" value="Cyclic_nucleotide_synthase"/>
</dbReference>
<dbReference type="InterPro" id="IPR029787">
    <property type="entry name" value="Nucleotide_cyclase"/>
</dbReference>
<dbReference type="GO" id="GO:0001653">
    <property type="term" value="F:peptide receptor activity"/>
    <property type="evidence" value="ECO:0007669"/>
    <property type="project" value="TreeGrafter"/>
</dbReference>
<proteinExistence type="inferred from homology"/>
<keyword evidence="4 16" id="KW-0732">Signal</keyword>
<evidence type="ECO:0000256" key="15">
    <source>
        <dbReference type="SAM" id="Phobius"/>
    </source>
</evidence>
<evidence type="ECO:0000256" key="9">
    <source>
        <dbReference type="ARBA" id="ARBA00023170"/>
    </source>
</evidence>
<feature type="compositionally biased region" description="Gly residues" evidence="14">
    <location>
        <begin position="608"/>
        <end position="617"/>
    </location>
</feature>
<dbReference type="PROSITE" id="PS00452">
    <property type="entry name" value="GUANYLATE_CYCLASE_1"/>
    <property type="match status" value="1"/>
</dbReference>
<dbReference type="Pfam" id="PF07701">
    <property type="entry name" value="HNOBA"/>
    <property type="match status" value="1"/>
</dbReference>
<dbReference type="AlphaFoldDB" id="R7UFR9"/>
<evidence type="ECO:0000313" key="18">
    <source>
        <dbReference type="EMBL" id="ELU04943.1"/>
    </source>
</evidence>
<dbReference type="PROSITE" id="PS50125">
    <property type="entry name" value="GUANYLATE_CYCLASE_2"/>
    <property type="match status" value="1"/>
</dbReference>
<dbReference type="GO" id="GO:0005525">
    <property type="term" value="F:GTP binding"/>
    <property type="evidence" value="ECO:0007669"/>
    <property type="project" value="UniProtKB-KW"/>
</dbReference>
<dbReference type="PANTHER" id="PTHR11920:SF501">
    <property type="entry name" value="GUANYLATE CYCLASE 32E"/>
    <property type="match status" value="1"/>
</dbReference>
<protein>
    <recommendedName>
        <fullName evidence="2">guanylate cyclase</fullName>
        <ecNumber evidence="2">4.6.1.2</ecNumber>
    </recommendedName>
</protein>
<dbReference type="GO" id="GO:0007168">
    <property type="term" value="P:receptor guanylyl cyclase signaling pathway"/>
    <property type="evidence" value="ECO:0007669"/>
    <property type="project" value="TreeGrafter"/>
</dbReference>
<dbReference type="EMBL" id="AMQN01007986">
    <property type="status" value="NOT_ANNOTATED_CDS"/>
    <property type="molecule type" value="Genomic_DNA"/>
</dbReference>
<dbReference type="GO" id="GO:0004383">
    <property type="term" value="F:guanylate cyclase activity"/>
    <property type="evidence" value="ECO:0007669"/>
    <property type="project" value="UniProtKB-EC"/>
</dbReference>
<dbReference type="HOGENOM" id="CLU_016632_0_0_1"/>
<dbReference type="Pfam" id="PF08376">
    <property type="entry name" value="NIT"/>
    <property type="match status" value="1"/>
</dbReference>
<feature type="region of interest" description="Disordered" evidence="14">
    <location>
        <begin position="635"/>
        <end position="654"/>
    </location>
</feature>
<evidence type="ECO:0000256" key="13">
    <source>
        <dbReference type="RuleBase" id="RU000405"/>
    </source>
</evidence>
<keyword evidence="5" id="KW-0547">Nucleotide-binding</keyword>
<dbReference type="SMART" id="SM00044">
    <property type="entry name" value="CYCc"/>
    <property type="match status" value="1"/>
</dbReference>
<keyword evidence="11 13" id="KW-0456">Lyase</keyword>
<feature type="domain" description="Guanylate cyclase" evidence="17">
    <location>
        <begin position="377"/>
        <end position="506"/>
    </location>
</feature>
<dbReference type="SUPFAM" id="SSF55073">
    <property type="entry name" value="Nucleotide cyclase"/>
    <property type="match status" value="1"/>
</dbReference>
<evidence type="ECO:0000256" key="2">
    <source>
        <dbReference type="ARBA" id="ARBA00012202"/>
    </source>
</evidence>
<dbReference type="GO" id="GO:0035556">
    <property type="term" value="P:intracellular signal transduction"/>
    <property type="evidence" value="ECO:0007669"/>
    <property type="project" value="InterPro"/>
</dbReference>
<reference evidence="19" key="3">
    <citation type="submission" date="2015-06" db="UniProtKB">
        <authorList>
            <consortium name="EnsemblMetazoa"/>
        </authorList>
    </citation>
    <scope>IDENTIFICATION</scope>
</reference>
<dbReference type="CDD" id="cd07302">
    <property type="entry name" value="CHD"/>
    <property type="match status" value="1"/>
</dbReference>
<gene>
    <name evidence="18" type="ORF">CAPTEDRAFT_166290</name>
</gene>
<evidence type="ECO:0000256" key="3">
    <source>
        <dbReference type="ARBA" id="ARBA00022692"/>
    </source>
</evidence>
<keyword evidence="20" id="KW-1185">Reference proteome</keyword>
<dbReference type="GO" id="GO:0004016">
    <property type="term" value="F:adenylate cyclase activity"/>
    <property type="evidence" value="ECO:0007669"/>
    <property type="project" value="TreeGrafter"/>
</dbReference>
<feature type="compositionally biased region" description="Acidic residues" evidence="14">
    <location>
        <begin position="575"/>
        <end position="588"/>
    </location>
</feature>
<sequence length="654" mass="74499">MMTLILLPTLALISISAYFLYDGVQEKMDRDHTKSVMSFSIELGSLVHTLQAERDQSVLYLSAIGPETKTFLLRRYLETDEALDVLSEWPVNLSTNQLTHFTTKRSFQKYISQHRNELALLHFSILDELAFYTDCLNTMMGWLYNAMKETRYSTLWKAVVSYQKVVFCKEDAGLERALGTYFFSQGGFKEPDTYDWYNKQINIFNHNFGAAQNYSNLVKPISHYDVLREGVNLSVIIDGFRQQIQYRNITQPSLRNAIYWFDNMTLFIDILLEIQKSIAQMIFKQLKSNQNSTNGKNVVTVVIIIGVIVITPFVMKAVVRLTTEIQSYAIILADKTKKLNREKKRTDSLLYQMMPRQVADQLKRRKGVTAEYFKEVTIFFSDIVGFTRFTAELTPMQVVRVLNEIFTLFDERIEQYDVYKVETIGDSYMVASGLPNRNGNRHAYEIANMSLDLLSCCAGLELSDITDQIQLRIGLHTGPVVTGVVGSKLPRYCVFGDTVNTASRMETSGHANRIHLSQTTYKILAKAGKYILQRRGLLVIKGKGQMMTHWLYGHSPEGIIQPSTCVEEFCISPEDDEATSDNEQEVPELCEGKDTQLPKKKSTTKHGGAWGAQGRVGGSTDYNSMGLPTYEDLQQEFKDGKSPPILQLKEGYDY</sequence>
<name>R7UFR9_CAPTE</name>
<keyword evidence="6 15" id="KW-1133">Transmembrane helix</keyword>
<evidence type="ECO:0000256" key="6">
    <source>
        <dbReference type="ARBA" id="ARBA00022989"/>
    </source>
</evidence>
<comment type="similarity">
    <text evidence="13">Belongs to the adenylyl cyclase class-4/guanylyl cyclase family.</text>
</comment>
<dbReference type="PANTHER" id="PTHR11920">
    <property type="entry name" value="GUANYLYL CYCLASE"/>
    <property type="match status" value="1"/>
</dbReference>
<feature type="transmembrane region" description="Helical" evidence="15">
    <location>
        <begin position="295"/>
        <end position="315"/>
    </location>
</feature>
<reference evidence="18 20" key="2">
    <citation type="journal article" date="2013" name="Nature">
        <title>Insights into bilaterian evolution from three spiralian genomes.</title>
        <authorList>
            <person name="Simakov O."/>
            <person name="Marletaz F."/>
            <person name="Cho S.J."/>
            <person name="Edsinger-Gonzales E."/>
            <person name="Havlak P."/>
            <person name="Hellsten U."/>
            <person name="Kuo D.H."/>
            <person name="Larsson T."/>
            <person name="Lv J."/>
            <person name="Arendt D."/>
            <person name="Savage R."/>
            <person name="Osoegawa K."/>
            <person name="de Jong P."/>
            <person name="Grimwood J."/>
            <person name="Chapman J.A."/>
            <person name="Shapiro H."/>
            <person name="Aerts A."/>
            <person name="Otillar R.P."/>
            <person name="Terry A.Y."/>
            <person name="Boore J.L."/>
            <person name="Grigoriev I.V."/>
            <person name="Lindberg D.R."/>
            <person name="Seaver E.C."/>
            <person name="Weisblat D.A."/>
            <person name="Putnam N.H."/>
            <person name="Rokhsar D.S."/>
        </authorList>
    </citation>
    <scope>NUCLEOTIDE SEQUENCE</scope>
    <source>
        <strain evidence="18 20">I ESC-2004</strain>
    </source>
</reference>
<evidence type="ECO:0000259" key="17">
    <source>
        <dbReference type="PROSITE" id="PS50125"/>
    </source>
</evidence>
<dbReference type="InterPro" id="IPR013587">
    <property type="entry name" value="Nitrate/nitrite_sensing"/>
</dbReference>
<evidence type="ECO:0000256" key="4">
    <source>
        <dbReference type="ARBA" id="ARBA00022729"/>
    </source>
</evidence>
<dbReference type="EMBL" id="KB301925">
    <property type="protein sequence ID" value="ELU04943.1"/>
    <property type="molecule type" value="Genomic_DNA"/>
</dbReference>
<evidence type="ECO:0000313" key="19">
    <source>
        <dbReference type="EnsemblMetazoa" id="CapteP166290"/>
    </source>
</evidence>
<dbReference type="GO" id="GO:0005886">
    <property type="term" value="C:plasma membrane"/>
    <property type="evidence" value="ECO:0007669"/>
    <property type="project" value="TreeGrafter"/>
</dbReference>
<dbReference type="Gene3D" id="6.10.250.780">
    <property type="match status" value="1"/>
</dbReference>
<dbReference type="STRING" id="283909.R7UFR9"/>
<dbReference type="InterPro" id="IPR001054">
    <property type="entry name" value="A/G_cyclase"/>
</dbReference>
<keyword evidence="3 15" id="KW-0812">Transmembrane</keyword>
<reference evidence="20" key="1">
    <citation type="submission" date="2012-12" db="EMBL/GenBank/DDBJ databases">
        <authorList>
            <person name="Hellsten U."/>
            <person name="Grimwood J."/>
            <person name="Chapman J.A."/>
            <person name="Shapiro H."/>
            <person name="Aerts A."/>
            <person name="Otillar R.P."/>
            <person name="Terry A.Y."/>
            <person name="Boore J.L."/>
            <person name="Simakov O."/>
            <person name="Marletaz F."/>
            <person name="Cho S.-J."/>
            <person name="Edsinger-Gonzales E."/>
            <person name="Havlak P."/>
            <person name="Kuo D.-H."/>
            <person name="Larsson T."/>
            <person name="Lv J."/>
            <person name="Arendt D."/>
            <person name="Savage R."/>
            <person name="Osoegawa K."/>
            <person name="de Jong P."/>
            <person name="Lindberg D.R."/>
            <person name="Seaver E.C."/>
            <person name="Weisblat D.A."/>
            <person name="Putnam N.H."/>
            <person name="Grigoriev I.V."/>
            <person name="Rokhsar D.S."/>
        </authorList>
    </citation>
    <scope>NUCLEOTIDE SEQUENCE</scope>
    <source>
        <strain evidence="20">I ESC-2004</strain>
    </source>
</reference>
<dbReference type="Pfam" id="PF00211">
    <property type="entry name" value="Guanylate_cyc"/>
    <property type="match status" value="1"/>
</dbReference>
<dbReference type="EC" id="4.6.1.2" evidence="2"/>
<evidence type="ECO:0000313" key="20">
    <source>
        <dbReference type="Proteomes" id="UP000014760"/>
    </source>
</evidence>
<organism evidence="18">
    <name type="scientific">Capitella teleta</name>
    <name type="common">Polychaete worm</name>
    <dbReference type="NCBI Taxonomy" id="283909"/>
    <lineage>
        <taxon>Eukaryota</taxon>
        <taxon>Metazoa</taxon>
        <taxon>Spiralia</taxon>
        <taxon>Lophotrochozoa</taxon>
        <taxon>Annelida</taxon>
        <taxon>Polychaeta</taxon>
        <taxon>Sedentaria</taxon>
        <taxon>Scolecida</taxon>
        <taxon>Capitellidae</taxon>
        <taxon>Capitella</taxon>
    </lineage>
</organism>
<keyword evidence="9" id="KW-0675">Receptor</keyword>
<dbReference type="OMA" id="TDINAFF"/>
<dbReference type="FunCoup" id="R7UFR9">
    <property type="interactions" value="4"/>
</dbReference>
<evidence type="ECO:0000256" key="16">
    <source>
        <dbReference type="SAM" id="SignalP"/>
    </source>
</evidence>
<keyword evidence="10" id="KW-0325">Glycoprotein</keyword>
<accession>R7UFR9</accession>
<evidence type="ECO:0000256" key="7">
    <source>
        <dbReference type="ARBA" id="ARBA00023134"/>
    </source>
</evidence>
<evidence type="ECO:0000256" key="1">
    <source>
        <dbReference type="ARBA" id="ARBA00004479"/>
    </source>
</evidence>
<keyword evidence="7" id="KW-0342">GTP-binding</keyword>
<evidence type="ECO:0000256" key="5">
    <source>
        <dbReference type="ARBA" id="ARBA00022741"/>
    </source>
</evidence>
<evidence type="ECO:0000256" key="8">
    <source>
        <dbReference type="ARBA" id="ARBA00023136"/>
    </source>
</evidence>
<dbReference type="InterPro" id="IPR011645">
    <property type="entry name" value="HNOB_dom_associated"/>
</dbReference>
<evidence type="ECO:0000256" key="12">
    <source>
        <dbReference type="ARBA" id="ARBA00023293"/>
    </source>
</evidence>